<dbReference type="InterPro" id="IPR005708">
    <property type="entry name" value="Homogentis_dOase"/>
</dbReference>
<dbReference type="SUPFAM" id="SSF51182">
    <property type="entry name" value="RmlC-like cupins"/>
    <property type="match status" value="1"/>
</dbReference>
<accession>A0A3A6U485</accession>
<gene>
    <name evidence="11" type="ORF">D5R81_03240</name>
</gene>
<dbReference type="InterPro" id="IPR011051">
    <property type="entry name" value="RmlC_Cupin_sf"/>
</dbReference>
<evidence type="ECO:0000256" key="5">
    <source>
        <dbReference type="ARBA" id="ARBA00023002"/>
    </source>
</evidence>
<feature type="active site" description="Proton acceptor" evidence="7">
    <location>
        <position position="263"/>
    </location>
</feature>
<feature type="domain" description="Homogentisate 1,2-dioxygenase C-terminal" evidence="9">
    <location>
        <begin position="265"/>
        <end position="383"/>
    </location>
</feature>
<feature type="binding site" evidence="8">
    <location>
        <position position="306"/>
    </location>
    <ligand>
        <name>Fe cation</name>
        <dbReference type="ChEBI" id="CHEBI:24875"/>
    </ligand>
</feature>
<dbReference type="PANTHER" id="PTHR11056:SF0">
    <property type="entry name" value="HOMOGENTISATE 1,2-DIOXYGENASE"/>
    <property type="match status" value="1"/>
</dbReference>
<protein>
    <submittedName>
        <fullName evidence="11">Homogentisate 1,2-dioxygenase</fullName>
    </submittedName>
</protein>
<evidence type="ECO:0000259" key="10">
    <source>
        <dbReference type="Pfam" id="PF20510"/>
    </source>
</evidence>
<dbReference type="RefSeq" id="WP_121852246.1">
    <property type="nucleotide sequence ID" value="NZ_CP037952.1"/>
</dbReference>
<evidence type="ECO:0000256" key="8">
    <source>
        <dbReference type="PIRSR" id="PIRSR605708-2"/>
    </source>
</evidence>
<dbReference type="Pfam" id="PF20510">
    <property type="entry name" value="HgmA_N"/>
    <property type="match status" value="1"/>
</dbReference>
<reference evidence="11 12" key="1">
    <citation type="submission" date="2018-09" db="EMBL/GenBank/DDBJ databases">
        <title>Phylogeny of the Shewanellaceae, and recommendation for two new genera, Pseudoshewanella and Parashewanella.</title>
        <authorList>
            <person name="Wang G."/>
        </authorList>
    </citation>
    <scope>NUCLEOTIDE SEQUENCE [LARGE SCALE GENOMIC DNA]</scope>
    <source>
        <strain evidence="11 12">KCTC 22492</strain>
    </source>
</reference>
<feature type="binding site" evidence="8">
    <location>
        <position position="300"/>
    </location>
    <ligand>
        <name>Fe cation</name>
        <dbReference type="ChEBI" id="CHEBI:24875"/>
    </ligand>
</feature>
<evidence type="ECO:0000256" key="3">
    <source>
        <dbReference type="ARBA" id="ARBA00022723"/>
    </source>
</evidence>
<dbReference type="Proteomes" id="UP000273022">
    <property type="component" value="Unassembled WGS sequence"/>
</dbReference>
<dbReference type="Pfam" id="PF04209">
    <property type="entry name" value="HgmA_C"/>
    <property type="match status" value="1"/>
</dbReference>
<evidence type="ECO:0000313" key="11">
    <source>
        <dbReference type="EMBL" id="RJY18900.1"/>
    </source>
</evidence>
<feature type="domain" description="Homogentisate 1,2-dioxygenase N-terminal" evidence="10">
    <location>
        <begin position="100"/>
        <end position="251"/>
    </location>
</feature>
<evidence type="ECO:0000256" key="7">
    <source>
        <dbReference type="PIRSR" id="PIRSR605708-1"/>
    </source>
</evidence>
<evidence type="ECO:0000259" key="9">
    <source>
        <dbReference type="Pfam" id="PF04209"/>
    </source>
</evidence>
<dbReference type="InterPro" id="IPR014710">
    <property type="entry name" value="RmlC-like_jellyroll"/>
</dbReference>
<dbReference type="GO" id="GO:0006570">
    <property type="term" value="P:tyrosine metabolic process"/>
    <property type="evidence" value="ECO:0007669"/>
    <property type="project" value="InterPro"/>
</dbReference>
<evidence type="ECO:0000313" key="12">
    <source>
        <dbReference type="Proteomes" id="UP000273022"/>
    </source>
</evidence>
<keyword evidence="5" id="KW-0560">Oxidoreductase</keyword>
<feature type="binding site" evidence="8">
    <location>
        <position position="336"/>
    </location>
    <ligand>
        <name>Fe cation</name>
        <dbReference type="ChEBI" id="CHEBI:24875"/>
    </ligand>
</feature>
<evidence type="ECO:0000256" key="2">
    <source>
        <dbReference type="ARBA" id="ARBA00007757"/>
    </source>
</evidence>
<dbReference type="GO" id="GO:0046872">
    <property type="term" value="F:metal ion binding"/>
    <property type="evidence" value="ECO:0007669"/>
    <property type="project" value="UniProtKB-KW"/>
</dbReference>
<dbReference type="GO" id="GO:0006559">
    <property type="term" value="P:L-phenylalanine catabolic process"/>
    <property type="evidence" value="ECO:0007669"/>
    <property type="project" value="InterPro"/>
</dbReference>
<keyword evidence="12" id="KW-1185">Reference proteome</keyword>
<dbReference type="PANTHER" id="PTHR11056">
    <property type="entry name" value="HOMOGENTISATE 1,2-DIOXYGENASE"/>
    <property type="match status" value="1"/>
</dbReference>
<keyword evidence="3 8" id="KW-0479">Metal-binding</keyword>
<dbReference type="GO" id="GO:0005737">
    <property type="term" value="C:cytoplasm"/>
    <property type="evidence" value="ECO:0007669"/>
    <property type="project" value="TreeGrafter"/>
</dbReference>
<keyword evidence="4 11" id="KW-0223">Dioxygenase</keyword>
<dbReference type="InterPro" id="IPR046452">
    <property type="entry name" value="HgmA_N"/>
</dbReference>
<proteinExistence type="inferred from homology"/>
<dbReference type="InterPro" id="IPR046451">
    <property type="entry name" value="HgmA_C"/>
</dbReference>
<name>A0A3A6U485_9GAMM</name>
<dbReference type="EMBL" id="QYYH01000013">
    <property type="protein sequence ID" value="RJY18900.1"/>
    <property type="molecule type" value="Genomic_DNA"/>
</dbReference>
<dbReference type="OrthoDB" id="9811253at2"/>
<sequence length="387" mass="45022">MPFYVKQGKIPAKRHITFEKENGELYREELFSTHGFSNIYSNKYHHNMPCKARSVSPYHMEHGFSWEDSLVQNYKLDSKLTDREGNFFSARNKIFFNSDVSLYTAKVSEDTEEFYRNAYCDEVVFVHEGEGVLYSEYGALEVKRWDYLVIPRGTTYQLKFNSYNNVRLFVIESASMVEIPKHFRNEYGQLLESAPYCERDIRTPELQDAVVEQGDFALISKFGDKYQHTSLVWHPFDLAGWDGFVYPWSFNITEYAPKVGKIHLPPSDHIVFTAHNFVVCNFVPRLYDFHPQSIPAPYFHNNIDSDEVLYYVDGDFMSRTGIGPGYMTLHQKGVPHGPQPGKTEASIGKTETHEYAVMVDTFAPLKLTEHVQQCMSEDYNRSWLEEE</sequence>
<evidence type="ECO:0000256" key="6">
    <source>
        <dbReference type="ARBA" id="ARBA00023004"/>
    </source>
</evidence>
<keyword evidence="6 8" id="KW-0408">Iron</keyword>
<evidence type="ECO:0000256" key="4">
    <source>
        <dbReference type="ARBA" id="ARBA00022964"/>
    </source>
</evidence>
<feature type="binding site" evidence="8">
    <location>
        <position position="336"/>
    </location>
    <ligand>
        <name>homogentisate</name>
        <dbReference type="ChEBI" id="CHEBI:16169"/>
    </ligand>
</feature>
<comment type="caution">
    <text evidence="11">The sequence shown here is derived from an EMBL/GenBank/DDBJ whole genome shotgun (WGS) entry which is preliminary data.</text>
</comment>
<comment type="similarity">
    <text evidence="2">Belongs to the homogentisate dioxygenase family.</text>
</comment>
<evidence type="ECO:0000256" key="1">
    <source>
        <dbReference type="ARBA" id="ARBA00001962"/>
    </source>
</evidence>
<dbReference type="GO" id="GO:0004411">
    <property type="term" value="F:homogentisate 1,2-dioxygenase activity"/>
    <property type="evidence" value="ECO:0007669"/>
    <property type="project" value="InterPro"/>
</dbReference>
<dbReference type="AlphaFoldDB" id="A0A3A6U485"/>
<comment type="cofactor">
    <cofactor evidence="1 8">
        <name>Fe cation</name>
        <dbReference type="ChEBI" id="CHEBI:24875"/>
    </cofactor>
</comment>
<dbReference type="Gene3D" id="2.60.120.10">
    <property type="entry name" value="Jelly Rolls"/>
    <property type="match status" value="2"/>
</dbReference>
<organism evidence="11 12">
    <name type="scientific">Parashewanella spongiae</name>
    <dbReference type="NCBI Taxonomy" id="342950"/>
    <lineage>
        <taxon>Bacteria</taxon>
        <taxon>Pseudomonadati</taxon>
        <taxon>Pseudomonadota</taxon>
        <taxon>Gammaproteobacteria</taxon>
        <taxon>Alteromonadales</taxon>
        <taxon>Shewanellaceae</taxon>
        <taxon>Parashewanella</taxon>
    </lineage>
</organism>